<proteinExistence type="predicted"/>
<accession>A0A9X4LDX3</accession>
<dbReference type="AlphaFoldDB" id="A0A9X4LDX3"/>
<evidence type="ECO:0000313" key="3">
    <source>
        <dbReference type="Proteomes" id="UP001152766"/>
    </source>
</evidence>
<keyword evidence="1" id="KW-0472">Membrane</keyword>
<keyword evidence="3" id="KW-1185">Reference proteome</keyword>
<reference evidence="2" key="1">
    <citation type="submission" date="2019-02" db="EMBL/GenBank/DDBJ databases">
        <title>Draft genome of the type strain Pelomonas aquatica CCUG 52575T.</title>
        <authorList>
            <person name="Gomila M."/>
            <person name="Lalucat J."/>
        </authorList>
    </citation>
    <scope>NUCLEOTIDE SEQUENCE</scope>
    <source>
        <strain evidence="2">CCUG 52575</strain>
    </source>
</reference>
<evidence type="ECO:0000256" key="1">
    <source>
        <dbReference type="SAM" id="Phobius"/>
    </source>
</evidence>
<dbReference type="Proteomes" id="UP001152766">
    <property type="component" value="Unassembled WGS sequence"/>
</dbReference>
<gene>
    <name evidence="2" type="ORF">EXJ73_02295</name>
</gene>
<sequence length="64" mass="6987">MTYTLRVDSASGTSTRAVTVDLQPCEPQDIQTWAPALAAWLSALVAILCARMVVTRMFNRDSSV</sequence>
<organism evidence="2 3">
    <name type="scientific">Pelomonas aquatica</name>
    <dbReference type="NCBI Taxonomy" id="431058"/>
    <lineage>
        <taxon>Bacteria</taxon>
        <taxon>Pseudomonadati</taxon>
        <taxon>Pseudomonadota</taxon>
        <taxon>Betaproteobacteria</taxon>
        <taxon>Burkholderiales</taxon>
        <taxon>Sphaerotilaceae</taxon>
        <taxon>Roseateles</taxon>
    </lineage>
</organism>
<name>A0A9X4LDX3_9BURK</name>
<comment type="caution">
    <text evidence="2">The sequence shown here is derived from an EMBL/GenBank/DDBJ whole genome shotgun (WGS) entry which is preliminary data.</text>
</comment>
<keyword evidence="1" id="KW-1133">Transmembrane helix</keyword>
<evidence type="ECO:0000313" key="2">
    <source>
        <dbReference type="EMBL" id="MDG0861304.1"/>
    </source>
</evidence>
<feature type="transmembrane region" description="Helical" evidence="1">
    <location>
        <begin position="33"/>
        <end position="54"/>
    </location>
</feature>
<keyword evidence="1" id="KW-0812">Transmembrane</keyword>
<dbReference type="RefSeq" id="WP_268147017.1">
    <property type="nucleotide sequence ID" value="NZ_JAPPUW010000002.1"/>
</dbReference>
<dbReference type="EMBL" id="SGUG01000003">
    <property type="protein sequence ID" value="MDG0861304.1"/>
    <property type="molecule type" value="Genomic_DNA"/>
</dbReference>
<protein>
    <submittedName>
        <fullName evidence="2">Uncharacterized protein</fullName>
    </submittedName>
</protein>